<feature type="transmembrane region" description="Helical" evidence="2">
    <location>
        <begin position="310"/>
        <end position="333"/>
    </location>
</feature>
<feature type="transmembrane region" description="Helical" evidence="2">
    <location>
        <begin position="277"/>
        <end position="298"/>
    </location>
</feature>
<dbReference type="GO" id="GO:0005525">
    <property type="term" value="F:GTP binding"/>
    <property type="evidence" value="ECO:0007669"/>
    <property type="project" value="InterPro"/>
</dbReference>
<keyword evidence="2" id="KW-1133">Transmembrane helix</keyword>
<gene>
    <name evidence="4" type="ORF">SAMN04488098_100154</name>
</gene>
<sequence>MKFSDNKYNMIQDILEKTEAEIEKMNPVNILIAGKTGVGKSTLINSVFRENLADTGIGKPVTKHLRRISKEGIPIALYDTRGLELNPKVQKDIKNEIFDLVEQNKQTRDAVHVVYYCIQANSSRIEETEIDLIKEISSVLPVILVLTQSIGKPAEEFNAYLENLNLPVAAVQNIMAEPYEITEDYVIPAFGLKELIDKTLQLIPKEVHDAFMNAQHADIERKAKAARRWASRYVATTFGVGFAPIPFSDASVLIPMQVTLLAHITAIFGISMDKSTIVSLIAAVGGTGSATMIGKTIVANAFKFIPGAGTLIGGLISGTTASIVTSALGLSYIEVLSIIATKEREGESIDLGLIERLMRTQFKKNIKLNRKELKTKDLEFEGDDALNDAHKTYQEMEEDTRRPSKAQKTSRALSKFISRHNPFNKNK</sequence>
<name>A0A1G8V5S0_9LACT</name>
<dbReference type="Proteomes" id="UP000199433">
    <property type="component" value="Unassembled WGS sequence"/>
</dbReference>
<dbReference type="SUPFAM" id="SSF52540">
    <property type="entry name" value="P-loop containing nucleoside triphosphate hydrolases"/>
    <property type="match status" value="1"/>
</dbReference>
<dbReference type="OrthoDB" id="9255830at2"/>
<dbReference type="InterPro" id="IPR006073">
    <property type="entry name" value="GTP-bd"/>
</dbReference>
<protein>
    <recommendedName>
        <fullName evidence="3">G domain-containing protein</fullName>
    </recommendedName>
</protein>
<evidence type="ECO:0000313" key="4">
    <source>
        <dbReference type="EMBL" id="SDJ61207.1"/>
    </source>
</evidence>
<dbReference type="RefSeq" id="WP_091264030.1">
    <property type="nucleotide sequence ID" value="NZ_FNFK01000001.1"/>
</dbReference>
<evidence type="ECO:0000256" key="2">
    <source>
        <dbReference type="SAM" id="Phobius"/>
    </source>
</evidence>
<dbReference type="EMBL" id="FNFK01000001">
    <property type="protein sequence ID" value="SDJ61207.1"/>
    <property type="molecule type" value="Genomic_DNA"/>
</dbReference>
<dbReference type="STRING" id="426701.SAMN04488098_100154"/>
<evidence type="ECO:0000313" key="5">
    <source>
        <dbReference type="Proteomes" id="UP000199433"/>
    </source>
</evidence>
<evidence type="ECO:0000259" key="3">
    <source>
        <dbReference type="Pfam" id="PF01926"/>
    </source>
</evidence>
<dbReference type="InterPro" id="IPR027417">
    <property type="entry name" value="P-loop_NTPase"/>
</dbReference>
<dbReference type="Gene3D" id="3.40.50.300">
    <property type="entry name" value="P-loop containing nucleotide triphosphate hydrolases"/>
    <property type="match status" value="1"/>
</dbReference>
<accession>A0A1G8V5S0</accession>
<feature type="transmembrane region" description="Helical" evidence="2">
    <location>
        <begin position="253"/>
        <end position="270"/>
    </location>
</feature>
<dbReference type="AlphaFoldDB" id="A0A1G8V5S0"/>
<feature type="region of interest" description="Disordered" evidence="1">
    <location>
        <begin position="390"/>
        <end position="427"/>
    </location>
</feature>
<keyword evidence="2" id="KW-0812">Transmembrane</keyword>
<organism evidence="4 5">
    <name type="scientific">Alkalibacterium thalassium</name>
    <dbReference type="NCBI Taxonomy" id="426701"/>
    <lineage>
        <taxon>Bacteria</taxon>
        <taxon>Bacillati</taxon>
        <taxon>Bacillota</taxon>
        <taxon>Bacilli</taxon>
        <taxon>Lactobacillales</taxon>
        <taxon>Carnobacteriaceae</taxon>
        <taxon>Alkalibacterium</taxon>
    </lineage>
</organism>
<feature type="transmembrane region" description="Helical" evidence="2">
    <location>
        <begin position="229"/>
        <end position="247"/>
    </location>
</feature>
<feature type="domain" description="G" evidence="3">
    <location>
        <begin position="30"/>
        <end position="147"/>
    </location>
</feature>
<keyword evidence="2" id="KW-0472">Membrane</keyword>
<reference evidence="5" key="1">
    <citation type="submission" date="2016-10" db="EMBL/GenBank/DDBJ databases">
        <authorList>
            <person name="Varghese N."/>
            <person name="Submissions S."/>
        </authorList>
    </citation>
    <scope>NUCLEOTIDE SEQUENCE [LARGE SCALE GENOMIC DNA]</scope>
    <source>
        <strain evidence="5">DSM 19181</strain>
    </source>
</reference>
<dbReference type="Pfam" id="PF01926">
    <property type="entry name" value="MMR_HSR1"/>
    <property type="match status" value="1"/>
</dbReference>
<feature type="compositionally biased region" description="Basic and acidic residues" evidence="1">
    <location>
        <begin position="390"/>
        <end position="402"/>
    </location>
</feature>
<evidence type="ECO:0000256" key="1">
    <source>
        <dbReference type="SAM" id="MobiDB-lite"/>
    </source>
</evidence>
<proteinExistence type="predicted"/>
<keyword evidence="5" id="KW-1185">Reference proteome</keyword>